<dbReference type="SUPFAM" id="SSF53474">
    <property type="entry name" value="alpha/beta-Hydrolases"/>
    <property type="match status" value="1"/>
</dbReference>
<dbReference type="EMBL" id="JAAWWL010000001">
    <property type="protein sequence ID" value="NKI31503.1"/>
    <property type="molecule type" value="Genomic_DNA"/>
</dbReference>
<dbReference type="Pfam" id="PF12146">
    <property type="entry name" value="Hydrolase_4"/>
    <property type="match status" value="1"/>
</dbReference>
<dbReference type="InterPro" id="IPR051044">
    <property type="entry name" value="MAG_DAG_Lipase"/>
</dbReference>
<sequence>MPYKTNTFTAKDGEVICYYKWEAAEGTVLRGVIQIAHGIGEHAGRYETIANRLQKEGFTVYANDHRAHGKTAEIKRLFGYYDGDDYFGDAVADMHSLTTLMCQEHPNTKFILFGHSMGSLLSRKYVLEHGSDIDALILSGTANFIKGLGHFGLASTKLVSAFRGRERSNETLRAFFFDEFNKKFKPNRTKLDWISSDETAVDIFEADPYRIENFSIGVFADILTNSRQLNKPEAFISTPDDLPILIFSGDEDPVGEMGKGVTKVAKNYRENGNNELTFNLYKGGRHEMLNEINSEEVEEDIITWLNKHIPHKP</sequence>
<evidence type="ECO:0000259" key="1">
    <source>
        <dbReference type="Pfam" id="PF12146"/>
    </source>
</evidence>
<keyword evidence="2" id="KW-0378">Hydrolase</keyword>
<dbReference type="RefSeq" id="WP_168551673.1">
    <property type="nucleotide sequence ID" value="NZ_JAAWWL010000001.1"/>
</dbReference>
<accession>A0ABX1GPA3</accession>
<gene>
    <name evidence="2" type="ORF">HCU67_06065</name>
</gene>
<dbReference type="InterPro" id="IPR022742">
    <property type="entry name" value="Hydrolase_4"/>
</dbReference>
<dbReference type="PANTHER" id="PTHR11614">
    <property type="entry name" value="PHOSPHOLIPASE-RELATED"/>
    <property type="match status" value="1"/>
</dbReference>
<comment type="caution">
    <text evidence="2">The sequence shown here is derived from an EMBL/GenBank/DDBJ whole genome shotgun (WGS) entry which is preliminary data.</text>
</comment>
<protein>
    <submittedName>
        <fullName evidence="2">Alpha/beta hydrolase</fullName>
    </submittedName>
</protein>
<evidence type="ECO:0000313" key="3">
    <source>
        <dbReference type="Proteomes" id="UP000718451"/>
    </source>
</evidence>
<proteinExistence type="predicted"/>
<reference evidence="2 3" key="1">
    <citation type="submission" date="2020-04" db="EMBL/GenBank/DDBJ databases">
        <authorList>
            <person name="Yoon J."/>
        </authorList>
    </citation>
    <scope>NUCLEOTIDE SEQUENCE [LARGE SCALE GENOMIC DNA]</scope>
    <source>
        <strain evidence="2 3">DJ-13</strain>
    </source>
</reference>
<evidence type="ECO:0000313" key="2">
    <source>
        <dbReference type="EMBL" id="NKI31503.1"/>
    </source>
</evidence>
<dbReference type="Gene3D" id="3.40.50.1820">
    <property type="entry name" value="alpha/beta hydrolase"/>
    <property type="match status" value="1"/>
</dbReference>
<organism evidence="2 3">
    <name type="scientific">Croceivirga thetidis</name>
    <dbReference type="NCBI Taxonomy" id="2721623"/>
    <lineage>
        <taxon>Bacteria</taxon>
        <taxon>Pseudomonadati</taxon>
        <taxon>Bacteroidota</taxon>
        <taxon>Flavobacteriia</taxon>
        <taxon>Flavobacteriales</taxon>
        <taxon>Flavobacteriaceae</taxon>
        <taxon>Croceivirga</taxon>
    </lineage>
</organism>
<dbReference type="GO" id="GO:0016787">
    <property type="term" value="F:hydrolase activity"/>
    <property type="evidence" value="ECO:0007669"/>
    <property type="project" value="UniProtKB-KW"/>
</dbReference>
<name>A0ABX1GPA3_9FLAO</name>
<dbReference type="Proteomes" id="UP000718451">
    <property type="component" value="Unassembled WGS sequence"/>
</dbReference>
<feature type="domain" description="Serine aminopeptidase S33" evidence="1">
    <location>
        <begin position="30"/>
        <end position="292"/>
    </location>
</feature>
<dbReference type="InterPro" id="IPR029058">
    <property type="entry name" value="AB_hydrolase_fold"/>
</dbReference>
<keyword evidence="3" id="KW-1185">Reference proteome</keyword>